<evidence type="ECO:0000256" key="4">
    <source>
        <dbReference type="ARBA" id="ARBA00023136"/>
    </source>
</evidence>
<evidence type="ECO:0000256" key="7">
    <source>
        <dbReference type="HAMAP-Rule" id="MF_02065"/>
    </source>
</evidence>
<dbReference type="RefSeq" id="WP_285660541.1">
    <property type="nucleotide sequence ID" value="NZ_BSTX01000001.1"/>
</dbReference>
<keyword evidence="10" id="KW-1185">Reference proteome</keyword>
<comment type="subcellular location">
    <subcellularLocation>
        <location evidence="7">Cell membrane</location>
        <topology evidence="7">Single-pass membrane protein</topology>
    </subcellularLocation>
</comment>
<reference evidence="9" key="1">
    <citation type="submission" date="2023-03" db="EMBL/GenBank/DDBJ databases">
        <title>Actinorhabdospora filicis NBRC 111898.</title>
        <authorList>
            <person name="Ichikawa N."/>
            <person name="Sato H."/>
            <person name="Tonouchi N."/>
        </authorList>
    </citation>
    <scope>NUCLEOTIDE SEQUENCE</scope>
    <source>
        <strain evidence="9">NBRC 111898</strain>
    </source>
</reference>
<comment type="catalytic activity">
    <reaction evidence="7">
        <text>a peptidoglycan chain = a peptidoglycan chain with N-acetyl-1,6-anhydromuramyl-[peptide] at the reducing end + a peptidoglycan chain with N-acetylglucosamine at the non-reducing end.</text>
        <dbReference type="EC" id="4.2.2.29"/>
    </reaction>
</comment>
<dbReference type="InterPro" id="IPR003770">
    <property type="entry name" value="MLTG-like"/>
</dbReference>
<feature type="site" description="Important for catalytic activity" evidence="7">
    <location>
        <position position="262"/>
    </location>
</feature>
<keyword evidence="6 7" id="KW-0961">Cell wall biogenesis/degradation</keyword>
<evidence type="ECO:0000256" key="5">
    <source>
        <dbReference type="ARBA" id="ARBA00023239"/>
    </source>
</evidence>
<organism evidence="9 10">
    <name type="scientific">Actinorhabdospora filicis</name>
    <dbReference type="NCBI Taxonomy" id="1785913"/>
    <lineage>
        <taxon>Bacteria</taxon>
        <taxon>Bacillati</taxon>
        <taxon>Actinomycetota</taxon>
        <taxon>Actinomycetes</taxon>
        <taxon>Micromonosporales</taxon>
        <taxon>Micromonosporaceae</taxon>
        <taxon>Actinorhabdospora</taxon>
    </lineage>
</organism>
<sequence length="394" mass="42864">MSVLDDFARTGEGGPGRPKSHRRKRKSKTGITLVLVLVLFAGLAGGGYWAYNKIQDSLAAPDFQGTGTTEVEVTVPDGATIAEIANILFNQGVVKSAAAFVQAAQDNPESRGLQAGTYKLRKEMSGKAALDLMLSPAGKDNDGTLVPPGRAMWDVYDILAKKTGIAAEDFKKLGEDPVALGVPEEWFKRTDGKEIVKSVEGFLYPDTYQFPKDATAEVILKQMVKQFLTVTDKMDFVGNVKEHMGGLSPYEVLIIASLSQAEAGVAEDMPKIARVAYNRVKEISDKEFVTGYLEYDVTWNYGEQMAGREAKKSGDMSLDELKNPRNKWSTHAFKGLPPTPINSPGETALKGAMNPPPGAWLYFVAIDKEGHSAFADTKAEHDRNVEKAKQNGVL</sequence>
<evidence type="ECO:0000256" key="6">
    <source>
        <dbReference type="ARBA" id="ARBA00023316"/>
    </source>
</evidence>
<keyword evidence="3 7" id="KW-1133">Transmembrane helix</keyword>
<evidence type="ECO:0000256" key="2">
    <source>
        <dbReference type="ARBA" id="ARBA00022692"/>
    </source>
</evidence>
<dbReference type="Proteomes" id="UP001165079">
    <property type="component" value="Unassembled WGS sequence"/>
</dbReference>
<evidence type="ECO:0000256" key="1">
    <source>
        <dbReference type="ARBA" id="ARBA00022475"/>
    </source>
</evidence>
<dbReference type="GO" id="GO:0009252">
    <property type="term" value="P:peptidoglycan biosynthetic process"/>
    <property type="evidence" value="ECO:0007669"/>
    <property type="project" value="UniProtKB-UniRule"/>
</dbReference>
<keyword evidence="4 7" id="KW-0472">Membrane</keyword>
<dbReference type="Pfam" id="PF02618">
    <property type="entry name" value="YceG"/>
    <property type="match status" value="1"/>
</dbReference>
<dbReference type="EMBL" id="BSTX01000001">
    <property type="protein sequence ID" value="GLZ75299.1"/>
    <property type="molecule type" value="Genomic_DNA"/>
</dbReference>
<dbReference type="PANTHER" id="PTHR30518">
    <property type="entry name" value="ENDOLYTIC MUREIN TRANSGLYCOSYLASE"/>
    <property type="match status" value="1"/>
</dbReference>
<accession>A0A9W6SDL7</accession>
<protein>
    <recommendedName>
        <fullName evidence="7">Endolytic murein transglycosylase</fullName>
        <ecNumber evidence="7">4.2.2.29</ecNumber>
    </recommendedName>
    <alternativeName>
        <fullName evidence="7">Peptidoglycan lytic transglycosylase</fullName>
    </alternativeName>
    <alternativeName>
        <fullName evidence="7">Peptidoglycan polymerization terminase</fullName>
    </alternativeName>
</protein>
<keyword evidence="2 7" id="KW-0812">Transmembrane</keyword>
<feature type="region of interest" description="Disordered" evidence="8">
    <location>
        <begin position="1"/>
        <end position="25"/>
    </location>
</feature>
<feature type="transmembrane region" description="Helical" evidence="7">
    <location>
        <begin position="29"/>
        <end position="51"/>
    </location>
</feature>
<dbReference type="Gene3D" id="3.30.160.60">
    <property type="entry name" value="Classic Zinc Finger"/>
    <property type="match status" value="1"/>
</dbReference>
<dbReference type="HAMAP" id="MF_02065">
    <property type="entry name" value="MltG"/>
    <property type="match status" value="1"/>
</dbReference>
<proteinExistence type="inferred from homology"/>
<dbReference type="GO" id="GO:0071555">
    <property type="term" value="P:cell wall organization"/>
    <property type="evidence" value="ECO:0007669"/>
    <property type="project" value="UniProtKB-KW"/>
</dbReference>
<dbReference type="GO" id="GO:0008932">
    <property type="term" value="F:lytic endotransglycosylase activity"/>
    <property type="evidence" value="ECO:0007669"/>
    <property type="project" value="UniProtKB-UniRule"/>
</dbReference>
<dbReference type="AlphaFoldDB" id="A0A9W6SDL7"/>
<comment type="function">
    <text evidence="7">Functions as a peptidoglycan terminase that cleaves nascent peptidoglycan strands endolytically to terminate their elongation.</text>
</comment>
<evidence type="ECO:0000256" key="8">
    <source>
        <dbReference type="SAM" id="MobiDB-lite"/>
    </source>
</evidence>
<dbReference type="PANTHER" id="PTHR30518:SF2">
    <property type="entry name" value="ENDOLYTIC MUREIN TRANSGLYCOSYLASE"/>
    <property type="match status" value="1"/>
</dbReference>
<dbReference type="Gene3D" id="3.30.1490.480">
    <property type="entry name" value="Endolytic murein transglycosylase"/>
    <property type="match status" value="1"/>
</dbReference>
<gene>
    <name evidence="7" type="primary">mltG</name>
    <name evidence="9" type="ORF">Afil01_01060</name>
</gene>
<name>A0A9W6SDL7_9ACTN</name>
<comment type="similarity">
    <text evidence="7">Belongs to the transglycosylase MltG family.</text>
</comment>
<evidence type="ECO:0000256" key="3">
    <source>
        <dbReference type="ARBA" id="ARBA00022989"/>
    </source>
</evidence>
<evidence type="ECO:0000313" key="10">
    <source>
        <dbReference type="Proteomes" id="UP001165079"/>
    </source>
</evidence>
<evidence type="ECO:0000313" key="9">
    <source>
        <dbReference type="EMBL" id="GLZ75299.1"/>
    </source>
</evidence>
<keyword evidence="5 7" id="KW-0456">Lyase</keyword>
<dbReference type="NCBIfam" id="TIGR00247">
    <property type="entry name" value="endolytic transglycosylase MltG"/>
    <property type="match status" value="1"/>
</dbReference>
<comment type="caution">
    <text evidence="9">The sequence shown here is derived from an EMBL/GenBank/DDBJ whole genome shotgun (WGS) entry which is preliminary data.</text>
</comment>
<dbReference type="EC" id="4.2.2.29" evidence="7"/>
<dbReference type="GO" id="GO:0005886">
    <property type="term" value="C:plasma membrane"/>
    <property type="evidence" value="ECO:0007669"/>
    <property type="project" value="UniProtKB-SubCell"/>
</dbReference>
<keyword evidence="1 7" id="KW-1003">Cell membrane</keyword>